<evidence type="ECO:0000259" key="9">
    <source>
        <dbReference type="SMART" id="SM00968"/>
    </source>
</evidence>
<evidence type="ECO:0000256" key="1">
    <source>
        <dbReference type="ARBA" id="ARBA00004123"/>
    </source>
</evidence>
<evidence type="ECO:0000256" key="6">
    <source>
        <dbReference type="ARBA" id="ARBA00023242"/>
    </source>
</evidence>
<dbReference type="SMART" id="SM00968">
    <property type="entry name" value="SMC_hinge"/>
    <property type="match status" value="1"/>
</dbReference>
<dbReference type="Pfam" id="PF06470">
    <property type="entry name" value="SMC_hinge"/>
    <property type="match status" value="1"/>
</dbReference>
<feature type="compositionally biased region" description="Basic and acidic residues" evidence="8">
    <location>
        <begin position="459"/>
        <end position="474"/>
    </location>
</feature>
<evidence type="ECO:0000256" key="7">
    <source>
        <dbReference type="SAM" id="Coils"/>
    </source>
</evidence>
<dbReference type="GO" id="GO:0005634">
    <property type="term" value="C:nucleus"/>
    <property type="evidence" value="ECO:0007669"/>
    <property type="project" value="UniProtKB-SubCell"/>
</dbReference>
<evidence type="ECO:0000313" key="10">
    <source>
        <dbReference type="EMBL" id="KAK0474684.1"/>
    </source>
</evidence>
<dbReference type="EMBL" id="JAUEPU010000165">
    <property type="protein sequence ID" value="KAK0474684.1"/>
    <property type="molecule type" value="Genomic_DNA"/>
</dbReference>
<evidence type="ECO:0000256" key="3">
    <source>
        <dbReference type="ARBA" id="ARBA00022741"/>
    </source>
</evidence>
<reference evidence="10" key="1">
    <citation type="submission" date="2023-06" db="EMBL/GenBank/DDBJ databases">
        <authorList>
            <consortium name="Lawrence Berkeley National Laboratory"/>
            <person name="Ahrendt S."/>
            <person name="Sahu N."/>
            <person name="Indic B."/>
            <person name="Wong-Bajracharya J."/>
            <person name="Merenyi Z."/>
            <person name="Ke H.-M."/>
            <person name="Monk M."/>
            <person name="Kocsube S."/>
            <person name="Drula E."/>
            <person name="Lipzen A."/>
            <person name="Balint B."/>
            <person name="Henrissat B."/>
            <person name="Andreopoulos B."/>
            <person name="Martin F.M."/>
            <person name="Harder C.B."/>
            <person name="Rigling D."/>
            <person name="Ford K.L."/>
            <person name="Foster G.D."/>
            <person name="Pangilinan J."/>
            <person name="Papanicolaou A."/>
            <person name="Barry K."/>
            <person name="LaButti K."/>
            <person name="Viragh M."/>
            <person name="Koriabine M."/>
            <person name="Yan M."/>
            <person name="Riley R."/>
            <person name="Champramary S."/>
            <person name="Plett K.L."/>
            <person name="Tsai I.J."/>
            <person name="Slot J."/>
            <person name="Sipos G."/>
            <person name="Plett J."/>
            <person name="Nagy L.G."/>
            <person name="Grigoriev I.V."/>
        </authorList>
    </citation>
    <scope>NUCLEOTIDE SEQUENCE</scope>
    <source>
        <strain evidence="10">HWK02</strain>
    </source>
</reference>
<organism evidence="10 11">
    <name type="scientific">Armillaria luteobubalina</name>
    <dbReference type="NCBI Taxonomy" id="153913"/>
    <lineage>
        <taxon>Eukaryota</taxon>
        <taxon>Fungi</taxon>
        <taxon>Dikarya</taxon>
        <taxon>Basidiomycota</taxon>
        <taxon>Agaricomycotina</taxon>
        <taxon>Agaricomycetes</taxon>
        <taxon>Agaricomycetidae</taxon>
        <taxon>Agaricales</taxon>
        <taxon>Marasmiineae</taxon>
        <taxon>Physalacriaceae</taxon>
        <taxon>Armillaria</taxon>
    </lineage>
</organism>
<name>A0AA39NZD7_9AGAR</name>
<keyword evidence="11" id="KW-1185">Reference proteome</keyword>
<gene>
    <name evidence="10" type="ORF">EDD18DRAFT_1391490</name>
</gene>
<dbReference type="PANTHER" id="PTHR18937">
    <property type="entry name" value="STRUCTURAL MAINTENANCE OF CHROMOSOMES SMC FAMILY MEMBER"/>
    <property type="match status" value="1"/>
</dbReference>
<accession>A0AA39NZD7</accession>
<feature type="region of interest" description="Disordered" evidence="8">
    <location>
        <begin position="445"/>
        <end position="507"/>
    </location>
</feature>
<dbReference type="GO" id="GO:0005524">
    <property type="term" value="F:ATP binding"/>
    <property type="evidence" value="ECO:0007669"/>
    <property type="project" value="UniProtKB-KW"/>
</dbReference>
<evidence type="ECO:0000256" key="5">
    <source>
        <dbReference type="ARBA" id="ARBA00023054"/>
    </source>
</evidence>
<comment type="subcellular location">
    <subcellularLocation>
        <location evidence="1">Nucleus</location>
    </subcellularLocation>
</comment>
<comment type="similarity">
    <text evidence="2">Belongs to the SMC family. SMC4 subfamily.</text>
</comment>
<evidence type="ECO:0000256" key="8">
    <source>
        <dbReference type="SAM" id="MobiDB-lite"/>
    </source>
</evidence>
<evidence type="ECO:0000313" key="11">
    <source>
        <dbReference type="Proteomes" id="UP001175228"/>
    </source>
</evidence>
<dbReference type="GO" id="GO:0000796">
    <property type="term" value="C:condensin complex"/>
    <property type="evidence" value="ECO:0007669"/>
    <property type="project" value="TreeGrafter"/>
</dbReference>
<dbReference type="Gene3D" id="1.20.1170.10">
    <property type="match status" value="1"/>
</dbReference>
<dbReference type="SUPFAM" id="SSF75553">
    <property type="entry name" value="Smc hinge domain"/>
    <property type="match status" value="1"/>
</dbReference>
<dbReference type="GO" id="GO:0007076">
    <property type="term" value="P:mitotic chromosome condensation"/>
    <property type="evidence" value="ECO:0007669"/>
    <property type="project" value="TreeGrafter"/>
</dbReference>
<dbReference type="Pfam" id="PF02463">
    <property type="entry name" value="SMC_N"/>
    <property type="match status" value="1"/>
</dbReference>
<feature type="compositionally biased region" description="Acidic residues" evidence="8">
    <location>
        <begin position="449"/>
        <end position="458"/>
    </location>
</feature>
<keyword evidence="5 7" id="KW-0175">Coiled coil</keyword>
<keyword evidence="3" id="KW-0547">Nucleotide-binding</keyword>
<dbReference type="InterPro" id="IPR010935">
    <property type="entry name" value="SMC_hinge"/>
</dbReference>
<keyword evidence="4" id="KW-0067">ATP-binding</keyword>
<dbReference type="AlphaFoldDB" id="A0AA39NZD7"/>
<dbReference type="InterPro" id="IPR027417">
    <property type="entry name" value="P-loop_NTPase"/>
</dbReference>
<dbReference type="Proteomes" id="UP001175228">
    <property type="component" value="Unassembled WGS sequence"/>
</dbReference>
<dbReference type="Gene3D" id="1.20.1060.20">
    <property type="match status" value="1"/>
</dbReference>
<dbReference type="Gene3D" id="3.40.50.300">
    <property type="entry name" value="P-loop containing nucleotide triphosphate hydrolases"/>
    <property type="match status" value="1"/>
</dbReference>
<dbReference type="InterPro" id="IPR036277">
    <property type="entry name" value="SMC_hinge_sf"/>
</dbReference>
<evidence type="ECO:0000256" key="4">
    <source>
        <dbReference type="ARBA" id="ARBA00022840"/>
    </source>
</evidence>
<feature type="domain" description="SMC hinge" evidence="9">
    <location>
        <begin position="86"/>
        <end position="203"/>
    </location>
</feature>
<comment type="caution">
    <text evidence="10">The sequence shown here is derived from an EMBL/GenBank/DDBJ whole genome shotgun (WGS) entry which is preliminary data.</text>
</comment>
<dbReference type="PANTHER" id="PTHR18937:SF172">
    <property type="entry name" value="STRUCTURAL MAINTENANCE OF CHROMOSOMES PROTEIN"/>
    <property type="match status" value="1"/>
</dbReference>
<dbReference type="SUPFAM" id="SSF52540">
    <property type="entry name" value="P-loop containing nucleoside triphosphate hydrolases"/>
    <property type="match status" value="1"/>
</dbReference>
<keyword evidence="6" id="KW-0539">Nucleus</keyword>
<sequence length="701" mass="79272">MSERDALVQKAERIKDLSKDAENSLEELRSDQTVKTFSDLISFQTRSKSKVNCINIRLRPRMSFELQRNAIRMHKPIYRLVELRQPIVVERLMKRRHLGKIADDKYDVAITTACGNLNFMVVDKVEQGQACTKHLQSQNAGRTSILVLEKLGKPDMSQKSMPKNMPRLFDLITPKDPKFTPAFYKGVGETLIAKDMEQANHITFDVSGAMGGGGQPARGGMSSKFAAEAVCPEVGPEVDLSFERLGMDIENGKKRIADVEKCVHELKAQSKPDDGDITRIVKLKKDIGTYTADLKKLQQQMSTIEAAIKDLEKKILEIGGAKLLAQCSKVDSIKLHLGLTNGEITKGKVAKKRVQNDITRLMASLNVNLVMQKELQEELEKLDGELKEVREYMANLSTNVAKAKEAEETMAEDLQKLKEELDEMLELAELKHKAQVAKEAFQEKHDELQLEEIDDYDNDGDKNKEGDSKADKSHKGSRQPTSNHRSHSPSVKPDPEGSDNGDKDPRTQLHIYSNKELVQFHKRDMVADIQLLEEKLSKPQPNLSVLDGYKEKEEEFFSCASNVELVTQDRDKQKAEYDRLWKQQLDKFMSGFNLISLKLKEMYQIITIRGNAELELVDSMDPFSEGIIFSVMPPKKSWKNISNLSGGEKTLSSLALVFVLHVFKPTPLYFMDKIDAALDFRNVSIVANHIKDQTKNAHKLM</sequence>
<protein>
    <recommendedName>
        <fullName evidence="9">SMC hinge domain-containing protein</fullName>
    </recommendedName>
</protein>
<proteinExistence type="inferred from homology"/>
<evidence type="ECO:0000256" key="2">
    <source>
        <dbReference type="ARBA" id="ARBA00006005"/>
    </source>
</evidence>
<feature type="coiled-coil region" evidence="7">
    <location>
        <begin position="249"/>
        <end position="314"/>
    </location>
</feature>
<dbReference type="InterPro" id="IPR003395">
    <property type="entry name" value="RecF/RecN/SMC_N"/>
</dbReference>